<keyword evidence="2" id="KW-0805">Transcription regulation</keyword>
<dbReference type="Proteomes" id="UP001645039">
    <property type="component" value="Unassembled WGS sequence"/>
</dbReference>
<keyword evidence="3" id="KW-0238">DNA-binding</keyword>
<protein>
    <submittedName>
        <fullName evidence="6">LysR family transcriptional regulator</fullName>
    </submittedName>
</protein>
<dbReference type="Pfam" id="PF00126">
    <property type="entry name" value="HTH_1"/>
    <property type="match status" value="1"/>
</dbReference>
<name>A0ABR9EZB0_9GAMM</name>
<evidence type="ECO:0000313" key="6">
    <source>
        <dbReference type="EMBL" id="MBE0399556.1"/>
    </source>
</evidence>
<comment type="similarity">
    <text evidence="1">Belongs to the LysR transcriptional regulatory family.</text>
</comment>
<evidence type="ECO:0000256" key="2">
    <source>
        <dbReference type="ARBA" id="ARBA00023015"/>
    </source>
</evidence>
<dbReference type="PROSITE" id="PS50931">
    <property type="entry name" value="HTH_LYSR"/>
    <property type="match status" value="1"/>
</dbReference>
<dbReference type="InterPro" id="IPR036388">
    <property type="entry name" value="WH-like_DNA-bd_sf"/>
</dbReference>
<sequence>MELRHLRYFIVVAEQLHFRRAAKLLNISQPPLSNQIKYLEEEIGVQLLIRNNKEVKITPAGQHFLEAARACIANLDKEIEFTQRIAQGKEGAISIGFSGTMSFHLIPIIVKDFKRHHPGVDIRLQQLTTYDQIVGLIHGTIDIGFLVSPVADKRIESLVILEERFIACLPKSHHLADADHVIDVSVLCDENWVMTPRSAGHGYYDAIMSLCKDHGFMPNVIQTAQEQQTLVALVAAEMGITLLPHSAKYIKNEHVVYKDISSDVKKISSMAWNPNLLTDTAGFFIQYIKQGLKAGTIE</sequence>
<dbReference type="SUPFAM" id="SSF46785">
    <property type="entry name" value="Winged helix' DNA-binding domain"/>
    <property type="match status" value="1"/>
</dbReference>
<comment type="caution">
    <text evidence="6">The sequence shown here is derived from an EMBL/GenBank/DDBJ whole genome shotgun (WGS) entry which is preliminary data.</text>
</comment>
<dbReference type="InterPro" id="IPR000847">
    <property type="entry name" value="LysR_HTH_N"/>
</dbReference>
<evidence type="ECO:0000313" key="7">
    <source>
        <dbReference type="Proteomes" id="UP001645039"/>
    </source>
</evidence>
<dbReference type="Pfam" id="PF03466">
    <property type="entry name" value="LysR_substrate"/>
    <property type="match status" value="1"/>
</dbReference>
<dbReference type="InterPro" id="IPR036390">
    <property type="entry name" value="WH_DNA-bd_sf"/>
</dbReference>
<evidence type="ECO:0000256" key="1">
    <source>
        <dbReference type="ARBA" id="ARBA00009437"/>
    </source>
</evidence>
<dbReference type="Gene3D" id="3.40.190.10">
    <property type="entry name" value="Periplasmic binding protein-like II"/>
    <property type="match status" value="2"/>
</dbReference>
<organism evidence="6 7">
    <name type="scientific">Halomonas casei</name>
    <dbReference type="NCBI Taxonomy" id="2742613"/>
    <lineage>
        <taxon>Bacteria</taxon>
        <taxon>Pseudomonadati</taxon>
        <taxon>Pseudomonadota</taxon>
        <taxon>Gammaproteobacteria</taxon>
        <taxon>Oceanospirillales</taxon>
        <taxon>Halomonadaceae</taxon>
        <taxon>Halomonas</taxon>
    </lineage>
</organism>
<evidence type="ECO:0000259" key="5">
    <source>
        <dbReference type="PROSITE" id="PS50931"/>
    </source>
</evidence>
<dbReference type="PANTHER" id="PTHR30346">
    <property type="entry name" value="TRANSCRIPTIONAL DUAL REGULATOR HCAR-RELATED"/>
    <property type="match status" value="1"/>
</dbReference>
<dbReference type="PANTHER" id="PTHR30346:SF0">
    <property type="entry name" value="HCA OPERON TRANSCRIPTIONAL ACTIVATOR HCAR"/>
    <property type="match status" value="1"/>
</dbReference>
<dbReference type="PRINTS" id="PR00039">
    <property type="entry name" value="HTHLYSR"/>
</dbReference>
<accession>A0ABR9EZB0</accession>
<dbReference type="Gene3D" id="1.10.10.10">
    <property type="entry name" value="Winged helix-like DNA-binding domain superfamily/Winged helix DNA-binding domain"/>
    <property type="match status" value="1"/>
</dbReference>
<dbReference type="SUPFAM" id="SSF53850">
    <property type="entry name" value="Periplasmic binding protein-like II"/>
    <property type="match status" value="1"/>
</dbReference>
<dbReference type="RefSeq" id="WP_096281907.1">
    <property type="nucleotide sequence ID" value="NZ_CBCSBM010000012.1"/>
</dbReference>
<dbReference type="EMBL" id="RRZD01000004">
    <property type="protein sequence ID" value="MBE0399556.1"/>
    <property type="molecule type" value="Genomic_DNA"/>
</dbReference>
<gene>
    <name evidence="6" type="ORF">EI168_05460</name>
</gene>
<dbReference type="InterPro" id="IPR005119">
    <property type="entry name" value="LysR_subst-bd"/>
</dbReference>
<proteinExistence type="inferred from homology"/>
<evidence type="ECO:0000256" key="4">
    <source>
        <dbReference type="ARBA" id="ARBA00023163"/>
    </source>
</evidence>
<feature type="domain" description="HTH lysR-type" evidence="5">
    <location>
        <begin position="1"/>
        <end position="58"/>
    </location>
</feature>
<dbReference type="CDD" id="cd08414">
    <property type="entry name" value="PBP2_LTTR_aromatics_like"/>
    <property type="match status" value="1"/>
</dbReference>
<keyword evidence="7" id="KW-1185">Reference proteome</keyword>
<evidence type="ECO:0000256" key="3">
    <source>
        <dbReference type="ARBA" id="ARBA00023125"/>
    </source>
</evidence>
<reference evidence="6 7" key="1">
    <citation type="submission" date="2020-07" db="EMBL/GenBank/DDBJ databases">
        <title>Halophilic bacteria isolated from french cheeses.</title>
        <authorList>
            <person name="Kothe C.I."/>
            <person name="Farah-Kraiem B."/>
            <person name="Renault P."/>
            <person name="Dridi B."/>
        </authorList>
    </citation>
    <scope>NUCLEOTIDE SEQUENCE [LARGE SCALE GENOMIC DNA]</scope>
    <source>
        <strain evidence="6 7">FME1</strain>
    </source>
</reference>
<keyword evidence="4" id="KW-0804">Transcription</keyword>